<dbReference type="InterPro" id="IPR051578">
    <property type="entry name" value="GDPD"/>
</dbReference>
<evidence type="ECO:0000256" key="1">
    <source>
        <dbReference type="ARBA" id="ARBA00022801"/>
    </source>
</evidence>
<dbReference type="InterPro" id="IPR017946">
    <property type="entry name" value="PLC-like_Pdiesterase_TIM-brl"/>
</dbReference>
<dbReference type="PANTHER" id="PTHR22958:SF1">
    <property type="entry name" value="GLYCEROPHOSPHOCHOLINE PHOSPHODIESTERASE GPCPD1"/>
    <property type="match status" value="1"/>
</dbReference>
<evidence type="ECO:0000259" key="3">
    <source>
        <dbReference type="PROSITE" id="PS51704"/>
    </source>
</evidence>
<dbReference type="Proteomes" id="UP000673552">
    <property type="component" value="Chromosome 36"/>
</dbReference>
<dbReference type="OrthoDB" id="1058301at2759"/>
<evidence type="ECO:0000256" key="2">
    <source>
        <dbReference type="SAM" id="MobiDB-lite"/>
    </source>
</evidence>
<evidence type="ECO:0000313" key="5">
    <source>
        <dbReference type="Proteomes" id="UP000673552"/>
    </source>
</evidence>
<proteinExistence type="predicted"/>
<gene>
    <name evidence="4" type="ORF">LSCM1_00270</name>
</gene>
<dbReference type="GO" id="GO:0046475">
    <property type="term" value="P:glycerophospholipid catabolic process"/>
    <property type="evidence" value="ECO:0007669"/>
    <property type="project" value="TreeGrafter"/>
</dbReference>
<evidence type="ECO:0000313" key="4">
    <source>
        <dbReference type="EMBL" id="KAG5464090.1"/>
    </source>
</evidence>
<dbReference type="GeneID" id="92510434"/>
<feature type="domain" description="GP-PDE" evidence="3">
    <location>
        <begin position="588"/>
        <end position="992"/>
    </location>
</feature>
<dbReference type="InterPro" id="IPR030395">
    <property type="entry name" value="GP_PDE_dom"/>
</dbReference>
<dbReference type="CDD" id="cd08572">
    <property type="entry name" value="GDPD_GDE5_like"/>
    <property type="match status" value="1"/>
</dbReference>
<reference evidence="4 5" key="1">
    <citation type="submission" date="2021-03" db="EMBL/GenBank/DDBJ databases">
        <title>Leishmania (Mundinia) martiniquensis Genome sequencing and assembly.</title>
        <authorList>
            <person name="Almutairi H."/>
            <person name="Gatherer D."/>
        </authorList>
    </citation>
    <scope>NUCLEOTIDE SEQUENCE [LARGE SCALE GENOMIC DNA]</scope>
    <source>
        <strain evidence="4">LSCM1</strain>
    </source>
</reference>
<dbReference type="Pfam" id="PF03009">
    <property type="entry name" value="GDPD"/>
    <property type="match status" value="1"/>
</dbReference>
<sequence length="992" mass="108467">MPLMNVCIYGLSSQILEAFLVREHARRSQPLVASGASELRFGLVAAGESMGAWGLAWPVVLEQCWCERMPCIHVPEASCLADRFEDDSQCAVEHYVAQVCLTDEEMKWSRDRPSGTEYFSVPCRLVILEEAFLRVPRTPGSSICATPGSVIVGVDQRYSRPSSLCVTPFKQQEDSLTEGGRGAPQWLAVLDVRRCNNATDTAHRGPLCPHEKNDPAAAAVCFGSTGEQFALLYNVPALPPRPTVPVLATVLAGTTFPTFEANKDANIGSASDSIPPFCECGLDGGERSTGGTPGPLLSLTFYANDPTQPFDQAAWQSELTSHQSEVVRRRMRETTDGVLATTVCHVTDVRPIPVEGSCWCRAHLPTPALLEQQLREMRMKRSPAAVVGNSGQVSYSTASPTGSPTSSVSTMNSSHSGRYHTHLESSRRSARGGVAPLPNGFLSKGWCVRPLQMIKPVQPLTGSVDSTGRTPLVTGRTQHVWTCLLNLRELDEFAIEVTVRVPCVVDGAALSLQGNTVLFSGMLHSSTSGTVLLPVYCPAPAGAPEGVTPLWIKLYVQYLLVFPLEGCRQHGPLEIVRSSETLAWLTVPTLIGHRGLGKTYPRSLSCGGAPLVVKCSENTIPSFQAAHARKCDMIELDVMLSEDRVPVVIHDPLIELMALKREGVRACPGKAEYTPVRAAVHKLNYSRLRDLHVQCCKTVNRVFPTKDLLIHHWESLLSWARNCQPKVRTRLSSSSSSQNGSGGDSSARIAEGSLIRVEDFPNGVPSLREVLEQTPPSLRFNIEVKYPFQPLIDSNLFLQSDAFEVNGFVDAILRVVFEFADGGRDIIFSSFDPNVCLALSLKQSRYDVFFLSDTKEMRDLKDYRSFYVEGAIQFATAQHLSGISMNAGTLLSPEDEAVLPQIPETPLRGSAERGPVTAELFHADDPQHAPPTVPPSFGAYGRAMVAEMHHRQLKVWTWGDMNSHLYFAYTQASKMRVDGVIGDRMPVFPSAS</sequence>
<dbReference type="EMBL" id="JAFEUZ010000036">
    <property type="protein sequence ID" value="KAG5464090.1"/>
    <property type="molecule type" value="Genomic_DNA"/>
</dbReference>
<dbReference type="PROSITE" id="PS51704">
    <property type="entry name" value="GP_PDE"/>
    <property type="match status" value="1"/>
</dbReference>
<name>A0A836KAV6_9TRYP</name>
<dbReference type="GO" id="GO:0008081">
    <property type="term" value="F:phosphoric diester hydrolase activity"/>
    <property type="evidence" value="ECO:0007669"/>
    <property type="project" value="InterPro"/>
</dbReference>
<feature type="compositionally biased region" description="Low complexity" evidence="2">
    <location>
        <begin position="394"/>
        <end position="416"/>
    </location>
</feature>
<dbReference type="PANTHER" id="PTHR22958">
    <property type="entry name" value="GLYCEROPHOSPHORYL DIESTER PHOSPHODIESTERASE"/>
    <property type="match status" value="1"/>
</dbReference>
<organism evidence="4 5">
    <name type="scientific">Leishmania martiniquensis</name>
    <dbReference type="NCBI Taxonomy" id="1580590"/>
    <lineage>
        <taxon>Eukaryota</taxon>
        <taxon>Discoba</taxon>
        <taxon>Euglenozoa</taxon>
        <taxon>Kinetoplastea</taxon>
        <taxon>Metakinetoplastina</taxon>
        <taxon>Trypanosomatida</taxon>
        <taxon>Trypanosomatidae</taxon>
        <taxon>Leishmaniinae</taxon>
        <taxon>Leishmania</taxon>
    </lineage>
</organism>
<accession>A0A836KAV6</accession>
<dbReference type="RefSeq" id="XP_067174027.1">
    <property type="nucleotide sequence ID" value="XM_067317922.1"/>
</dbReference>
<dbReference type="SUPFAM" id="SSF51695">
    <property type="entry name" value="PLC-like phosphodiesterases"/>
    <property type="match status" value="1"/>
</dbReference>
<protein>
    <recommendedName>
        <fullName evidence="3">GP-PDE domain-containing protein</fullName>
    </recommendedName>
</protein>
<comment type="caution">
    <text evidence="4">The sequence shown here is derived from an EMBL/GenBank/DDBJ whole genome shotgun (WGS) entry which is preliminary data.</text>
</comment>
<dbReference type="Gene3D" id="3.20.20.190">
    <property type="entry name" value="Phosphatidylinositol (PI) phosphodiesterase"/>
    <property type="match status" value="1"/>
</dbReference>
<keyword evidence="5" id="KW-1185">Reference proteome</keyword>
<dbReference type="KEGG" id="lmat:92510434"/>
<keyword evidence="1" id="KW-0378">Hydrolase</keyword>
<dbReference type="AlphaFoldDB" id="A0A836KAV6"/>
<feature type="region of interest" description="Disordered" evidence="2">
    <location>
        <begin position="388"/>
        <end position="434"/>
    </location>
</feature>